<dbReference type="OrthoDB" id="1493145at2"/>
<dbReference type="SUPFAM" id="SSF55008">
    <property type="entry name" value="HMA, heavy metal-associated domain"/>
    <property type="match status" value="1"/>
</dbReference>
<dbReference type="InterPro" id="IPR036163">
    <property type="entry name" value="HMA_dom_sf"/>
</dbReference>
<name>A0A2G1VLG5_9FLAO</name>
<organism evidence="2 3">
    <name type="scientific">Leeuwenhoekiella nanhaiensis</name>
    <dbReference type="NCBI Taxonomy" id="1655491"/>
    <lineage>
        <taxon>Bacteria</taxon>
        <taxon>Pseudomonadati</taxon>
        <taxon>Bacteroidota</taxon>
        <taxon>Flavobacteriia</taxon>
        <taxon>Flavobacteriales</taxon>
        <taxon>Flavobacteriaceae</taxon>
        <taxon>Leeuwenhoekiella</taxon>
    </lineage>
</organism>
<dbReference type="Proteomes" id="UP000229433">
    <property type="component" value="Unassembled WGS sequence"/>
</dbReference>
<dbReference type="CDD" id="cd00371">
    <property type="entry name" value="HMA"/>
    <property type="match status" value="1"/>
</dbReference>
<dbReference type="EMBL" id="NQXA01000050">
    <property type="protein sequence ID" value="PHQ27605.1"/>
    <property type="molecule type" value="Genomic_DNA"/>
</dbReference>
<reference evidence="2 3" key="1">
    <citation type="submission" date="2017-08" db="EMBL/GenBank/DDBJ databases">
        <title>The whole genome shortgun sequences of strain Leeuwenhoekiella nanhaiensis G18 from the South China Sea.</title>
        <authorList>
            <person name="Liu Q."/>
        </authorList>
    </citation>
    <scope>NUCLEOTIDE SEQUENCE [LARGE SCALE GENOMIC DNA]</scope>
    <source>
        <strain evidence="2 3">G18</strain>
    </source>
</reference>
<dbReference type="PROSITE" id="PS50846">
    <property type="entry name" value="HMA_2"/>
    <property type="match status" value="1"/>
</dbReference>
<evidence type="ECO:0000259" key="1">
    <source>
        <dbReference type="PROSITE" id="PS50846"/>
    </source>
</evidence>
<feature type="domain" description="HMA" evidence="1">
    <location>
        <begin position="1"/>
        <end position="53"/>
    </location>
</feature>
<protein>
    <submittedName>
        <fullName evidence="2">Heavy metal transporter</fullName>
    </submittedName>
</protein>
<dbReference type="AlphaFoldDB" id="A0A2G1VLG5"/>
<dbReference type="Pfam" id="PF00403">
    <property type="entry name" value="HMA"/>
    <property type="match status" value="1"/>
</dbReference>
<evidence type="ECO:0000313" key="2">
    <source>
        <dbReference type="EMBL" id="PHQ27605.1"/>
    </source>
</evidence>
<dbReference type="RefSeq" id="WP_143469429.1">
    <property type="nucleotide sequence ID" value="NZ_KZ319327.1"/>
</dbReference>
<accession>A0A2G1VLG5</accession>
<dbReference type="InterPro" id="IPR006121">
    <property type="entry name" value="HMA_dom"/>
</dbReference>
<keyword evidence="3" id="KW-1185">Reference proteome</keyword>
<feature type="non-terminal residue" evidence="2">
    <location>
        <position position="1"/>
    </location>
</feature>
<gene>
    <name evidence="2" type="ORF">CJ305_19215</name>
</gene>
<sequence>CEEHVNHEVNKLNGIVNSKASYENGNAIIEFDQTKTNETEIEKAINSTGYKVTDKKQIN</sequence>
<comment type="caution">
    <text evidence="2">The sequence shown here is derived from an EMBL/GenBank/DDBJ whole genome shotgun (WGS) entry which is preliminary data.</text>
</comment>
<dbReference type="GO" id="GO:0046872">
    <property type="term" value="F:metal ion binding"/>
    <property type="evidence" value="ECO:0007669"/>
    <property type="project" value="InterPro"/>
</dbReference>
<proteinExistence type="predicted"/>
<evidence type="ECO:0000313" key="3">
    <source>
        <dbReference type="Proteomes" id="UP000229433"/>
    </source>
</evidence>
<dbReference type="Gene3D" id="3.30.70.100">
    <property type="match status" value="1"/>
</dbReference>